<accession>A0AAW9R8A8</accession>
<comment type="caution">
    <text evidence="2">The sequence shown here is derived from an EMBL/GenBank/DDBJ whole genome shotgun (WGS) entry which is preliminary data.</text>
</comment>
<dbReference type="InterPro" id="IPR041698">
    <property type="entry name" value="Methyltransf_25"/>
</dbReference>
<keyword evidence="2" id="KW-0808">Transferase</keyword>
<organism evidence="2 3">
    <name type="scientific">Denitratimonas tolerans</name>
    <dbReference type="NCBI Taxonomy" id="1338420"/>
    <lineage>
        <taxon>Bacteria</taxon>
        <taxon>Pseudomonadati</taxon>
        <taxon>Pseudomonadota</taxon>
        <taxon>Gammaproteobacteria</taxon>
        <taxon>Lysobacterales</taxon>
        <taxon>Lysobacteraceae</taxon>
        <taxon>Denitratimonas</taxon>
    </lineage>
</organism>
<dbReference type="CDD" id="cd02440">
    <property type="entry name" value="AdoMet_MTases"/>
    <property type="match status" value="1"/>
</dbReference>
<dbReference type="Gene3D" id="3.40.50.150">
    <property type="entry name" value="Vaccinia Virus protein VP39"/>
    <property type="match status" value="1"/>
</dbReference>
<evidence type="ECO:0000313" key="2">
    <source>
        <dbReference type="EMBL" id="MEJ1250076.1"/>
    </source>
</evidence>
<evidence type="ECO:0000259" key="1">
    <source>
        <dbReference type="Pfam" id="PF13649"/>
    </source>
</evidence>
<dbReference type="RefSeq" id="WP_337335781.1">
    <property type="nucleotide sequence ID" value="NZ_JBBDHC010000015.1"/>
</dbReference>
<proteinExistence type="predicted"/>
<keyword evidence="3" id="KW-1185">Reference proteome</keyword>
<keyword evidence="2" id="KW-0489">Methyltransferase</keyword>
<dbReference type="EMBL" id="JBBDHC010000015">
    <property type="protein sequence ID" value="MEJ1250076.1"/>
    <property type="molecule type" value="Genomic_DNA"/>
</dbReference>
<dbReference type="Proteomes" id="UP001364472">
    <property type="component" value="Unassembled WGS sequence"/>
</dbReference>
<dbReference type="GO" id="GO:0032259">
    <property type="term" value="P:methylation"/>
    <property type="evidence" value="ECO:0007669"/>
    <property type="project" value="UniProtKB-KW"/>
</dbReference>
<evidence type="ECO:0000313" key="3">
    <source>
        <dbReference type="Proteomes" id="UP001364472"/>
    </source>
</evidence>
<dbReference type="Pfam" id="PF13649">
    <property type="entry name" value="Methyltransf_25"/>
    <property type="match status" value="1"/>
</dbReference>
<name>A0AAW9R8A8_9GAMM</name>
<dbReference type="AlphaFoldDB" id="A0AAW9R8A8"/>
<gene>
    <name evidence="2" type="ORF">WB794_10385</name>
</gene>
<feature type="domain" description="Methyltransferase" evidence="1">
    <location>
        <begin position="54"/>
        <end position="155"/>
    </location>
</feature>
<protein>
    <submittedName>
        <fullName evidence="2">Methyltransferase domain-containing protein</fullName>
    </submittedName>
</protein>
<dbReference type="GO" id="GO:0008168">
    <property type="term" value="F:methyltransferase activity"/>
    <property type="evidence" value="ECO:0007669"/>
    <property type="project" value="UniProtKB-KW"/>
</dbReference>
<sequence length="212" mass="23702">MPLPLKRLWYERADHWRFFRQWLRHPLTTAAITPSGPQLVRSMMAELPVGARRVIELGAGTGVMTRALVARGIAPEDLLVLELNPQLASHLGRMFPRAHVVCADARNLPAEARRRSDWGDEMADAVVSSLGLLSMPATLQREIVMAAFECLRPDGRFIQFTYGPRPPLRAEVANALGLHVTRGSMVVRNIPPATVFVYTRTRSQVIVPRPVR</sequence>
<reference evidence="2 3" key="1">
    <citation type="journal article" date="2016" name="Antonie Van Leeuwenhoek">
        <title>Denitratimonas tolerans gen. nov., sp. nov., a denitrifying bacterium isolated from a bioreactor for tannery wastewater treatment.</title>
        <authorList>
            <person name="Han S.I."/>
            <person name="Kim J.O."/>
            <person name="Lee Y.R."/>
            <person name="Ekpeghere K.I."/>
            <person name="Koh S.C."/>
            <person name="Whang K.S."/>
        </authorList>
    </citation>
    <scope>NUCLEOTIDE SEQUENCE [LARGE SCALE GENOMIC DNA]</scope>
    <source>
        <strain evidence="2 3">KACC 17565</strain>
    </source>
</reference>
<dbReference type="SUPFAM" id="SSF53335">
    <property type="entry name" value="S-adenosyl-L-methionine-dependent methyltransferases"/>
    <property type="match status" value="1"/>
</dbReference>
<dbReference type="InterPro" id="IPR029063">
    <property type="entry name" value="SAM-dependent_MTases_sf"/>
</dbReference>